<dbReference type="GO" id="GO:0016705">
    <property type="term" value="F:oxidoreductase activity, acting on paired donors, with incorporation or reduction of molecular oxygen"/>
    <property type="evidence" value="ECO:0007669"/>
    <property type="project" value="InterPro"/>
</dbReference>
<dbReference type="InterPro" id="IPR002403">
    <property type="entry name" value="Cyt_P450_E_grp-IV"/>
</dbReference>
<dbReference type="OrthoDB" id="3945418at2759"/>
<dbReference type="PROSITE" id="PS00086">
    <property type="entry name" value="CYTOCHROME_P450"/>
    <property type="match status" value="1"/>
</dbReference>
<dbReference type="FunFam" id="1.10.630.10:FF:000069">
    <property type="entry name" value="Cytochrome P450, putative (Eurofung)"/>
    <property type="match status" value="1"/>
</dbReference>
<evidence type="ECO:0000256" key="10">
    <source>
        <dbReference type="ARBA" id="ARBA00023033"/>
    </source>
</evidence>
<dbReference type="AlphaFoldDB" id="A0A6A6QYT7"/>
<dbReference type="Gene3D" id="1.10.630.10">
    <property type="entry name" value="Cytochrome P450"/>
    <property type="match status" value="1"/>
</dbReference>
<evidence type="ECO:0000256" key="11">
    <source>
        <dbReference type="ARBA" id="ARBA00023136"/>
    </source>
</evidence>
<name>A0A6A6QYT7_9PEZI</name>
<reference evidence="14" key="1">
    <citation type="journal article" date="2020" name="Stud. Mycol.">
        <title>101 Dothideomycetes genomes: a test case for predicting lifestyles and emergence of pathogens.</title>
        <authorList>
            <person name="Haridas S."/>
            <person name="Albert R."/>
            <person name="Binder M."/>
            <person name="Bloem J."/>
            <person name="Labutti K."/>
            <person name="Salamov A."/>
            <person name="Andreopoulos B."/>
            <person name="Baker S."/>
            <person name="Barry K."/>
            <person name="Bills G."/>
            <person name="Bluhm B."/>
            <person name="Cannon C."/>
            <person name="Castanera R."/>
            <person name="Culley D."/>
            <person name="Daum C."/>
            <person name="Ezra D."/>
            <person name="Gonzalez J."/>
            <person name="Henrissat B."/>
            <person name="Kuo A."/>
            <person name="Liang C."/>
            <person name="Lipzen A."/>
            <person name="Lutzoni F."/>
            <person name="Magnuson J."/>
            <person name="Mondo S."/>
            <person name="Nolan M."/>
            <person name="Ohm R."/>
            <person name="Pangilinan J."/>
            <person name="Park H.-J."/>
            <person name="Ramirez L."/>
            <person name="Alfaro M."/>
            <person name="Sun H."/>
            <person name="Tritt A."/>
            <person name="Yoshinaga Y."/>
            <person name="Zwiers L.-H."/>
            <person name="Turgeon B."/>
            <person name="Goodwin S."/>
            <person name="Spatafora J."/>
            <person name="Crous P."/>
            <person name="Grigoriev I."/>
        </authorList>
    </citation>
    <scope>NUCLEOTIDE SEQUENCE</scope>
    <source>
        <strain evidence="14">CBS 269.34</strain>
    </source>
</reference>
<keyword evidence="4 12" id="KW-0349">Heme</keyword>
<dbReference type="PANTHER" id="PTHR24305">
    <property type="entry name" value="CYTOCHROME P450"/>
    <property type="match status" value="1"/>
</dbReference>
<keyword evidence="6 12" id="KW-0479">Metal-binding</keyword>
<evidence type="ECO:0000256" key="12">
    <source>
        <dbReference type="PIRSR" id="PIRSR602403-1"/>
    </source>
</evidence>
<evidence type="ECO:0000256" key="5">
    <source>
        <dbReference type="ARBA" id="ARBA00022692"/>
    </source>
</evidence>
<comment type="similarity">
    <text evidence="3 13">Belongs to the cytochrome P450 family.</text>
</comment>
<accession>A0A6A6QYT7</accession>
<sequence>MAIFETRLDFLVQHWPALLVALLVTFVSTKAIFRLYFHPLANVPGPKLAAVTWLYEFYYDIIKGGQGVFQLKRLHERHGPIIRITPNEVHVNDPYLIDVVYAGGGKKVNKDPYFVGSFGVPESAFLTVEHDLHRTRRGALNRFFSKSSVRESEPFIQEAAQRFCLRLEEYSGKGPVTLSAATSTFSTDVINEHNFGFRSNYLDGKEFKPNLQNALDGLSNSLQLMKQFPWLHHVMRMIPNSLFIRMDPDMAEYFAHENRVRERLDEVIARIKNGKLSEHYTIFDELLRGTLSEEEKRPERVFQEGLVAVSAASETTAWALTVGLFHVLNRPAVLSKLRAELESNIPDASELPPLAVLEQMPYLSATINETLRRSYGVASRLPRIQPDHPVHLRSHVKKGSTGVEEEFDYVIPPGYPVSMSSVLVHTNPDIFPDPYAFSPERWLNREGGRRKDLDRYLLSFSKGTRQCIGINLAHAELFICIATFVLRLGNRLKLYETTEEDVEIQRDCFGPRPKHGSKGVRVLVN</sequence>
<keyword evidence="11" id="KW-0472">Membrane</keyword>
<comment type="cofactor">
    <cofactor evidence="1 12">
        <name>heme</name>
        <dbReference type="ChEBI" id="CHEBI:30413"/>
    </cofactor>
</comment>
<evidence type="ECO:0000256" key="3">
    <source>
        <dbReference type="ARBA" id="ARBA00010617"/>
    </source>
</evidence>
<organism evidence="14 15">
    <name type="scientific">Lophium mytilinum</name>
    <dbReference type="NCBI Taxonomy" id="390894"/>
    <lineage>
        <taxon>Eukaryota</taxon>
        <taxon>Fungi</taxon>
        <taxon>Dikarya</taxon>
        <taxon>Ascomycota</taxon>
        <taxon>Pezizomycotina</taxon>
        <taxon>Dothideomycetes</taxon>
        <taxon>Pleosporomycetidae</taxon>
        <taxon>Mytilinidiales</taxon>
        <taxon>Mytilinidiaceae</taxon>
        <taxon>Lophium</taxon>
    </lineage>
</organism>
<comment type="subcellular location">
    <subcellularLocation>
        <location evidence="2">Membrane</location>
        <topology evidence="2">Single-pass membrane protein</topology>
    </subcellularLocation>
</comment>
<evidence type="ECO:0000313" key="15">
    <source>
        <dbReference type="Proteomes" id="UP000799750"/>
    </source>
</evidence>
<evidence type="ECO:0000256" key="1">
    <source>
        <dbReference type="ARBA" id="ARBA00001971"/>
    </source>
</evidence>
<dbReference type="Pfam" id="PF00067">
    <property type="entry name" value="p450"/>
    <property type="match status" value="1"/>
</dbReference>
<keyword evidence="7" id="KW-1133">Transmembrane helix</keyword>
<dbReference type="InterPro" id="IPR050121">
    <property type="entry name" value="Cytochrome_P450_monoxygenase"/>
</dbReference>
<keyword evidence="10 13" id="KW-0503">Monooxygenase</keyword>
<dbReference type="InterPro" id="IPR001128">
    <property type="entry name" value="Cyt_P450"/>
</dbReference>
<keyword evidence="15" id="KW-1185">Reference proteome</keyword>
<dbReference type="InterPro" id="IPR036396">
    <property type="entry name" value="Cyt_P450_sf"/>
</dbReference>
<evidence type="ECO:0000256" key="9">
    <source>
        <dbReference type="ARBA" id="ARBA00023004"/>
    </source>
</evidence>
<keyword evidence="9 12" id="KW-0408">Iron</keyword>
<dbReference type="PRINTS" id="PR00465">
    <property type="entry name" value="EP450IV"/>
</dbReference>
<evidence type="ECO:0000256" key="7">
    <source>
        <dbReference type="ARBA" id="ARBA00022989"/>
    </source>
</evidence>
<evidence type="ECO:0000256" key="13">
    <source>
        <dbReference type="RuleBase" id="RU000461"/>
    </source>
</evidence>
<evidence type="ECO:0000256" key="4">
    <source>
        <dbReference type="ARBA" id="ARBA00022617"/>
    </source>
</evidence>
<keyword evidence="8 13" id="KW-0560">Oxidoreductase</keyword>
<keyword evidence="5" id="KW-0812">Transmembrane</keyword>
<feature type="binding site" description="axial binding residue" evidence="12">
    <location>
        <position position="467"/>
    </location>
    <ligand>
        <name>heme</name>
        <dbReference type="ChEBI" id="CHEBI:30413"/>
    </ligand>
    <ligandPart>
        <name>Fe</name>
        <dbReference type="ChEBI" id="CHEBI:18248"/>
    </ligandPart>
</feature>
<dbReference type="CDD" id="cd11062">
    <property type="entry name" value="CYP58-like"/>
    <property type="match status" value="1"/>
</dbReference>
<dbReference type="PANTHER" id="PTHR24305:SF157">
    <property type="entry name" value="N-ACETYLTRYPTOPHAN 6-HYDROXYLASE IVOC-RELATED"/>
    <property type="match status" value="1"/>
</dbReference>
<dbReference type="GO" id="GO:0004497">
    <property type="term" value="F:monooxygenase activity"/>
    <property type="evidence" value="ECO:0007669"/>
    <property type="project" value="UniProtKB-KW"/>
</dbReference>
<evidence type="ECO:0000256" key="8">
    <source>
        <dbReference type="ARBA" id="ARBA00023002"/>
    </source>
</evidence>
<evidence type="ECO:0000256" key="6">
    <source>
        <dbReference type="ARBA" id="ARBA00022723"/>
    </source>
</evidence>
<dbReference type="InterPro" id="IPR017972">
    <property type="entry name" value="Cyt_P450_CS"/>
</dbReference>
<dbReference type="GO" id="GO:0005506">
    <property type="term" value="F:iron ion binding"/>
    <property type="evidence" value="ECO:0007669"/>
    <property type="project" value="InterPro"/>
</dbReference>
<dbReference type="PRINTS" id="PR00385">
    <property type="entry name" value="P450"/>
</dbReference>
<proteinExistence type="inferred from homology"/>
<dbReference type="GO" id="GO:0016020">
    <property type="term" value="C:membrane"/>
    <property type="evidence" value="ECO:0007669"/>
    <property type="project" value="UniProtKB-SubCell"/>
</dbReference>
<dbReference type="Proteomes" id="UP000799750">
    <property type="component" value="Unassembled WGS sequence"/>
</dbReference>
<dbReference type="SUPFAM" id="SSF48264">
    <property type="entry name" value="Cytochrome P450"/>
    <property type="match status" value="1"/>
</dbReference>
<evidence type="ECO:0000313" key="14">
    <source>
        <dbReference type="EMBL" id="KAF2497621.1"/>
    </source>
</evidence>
<dbReference type="GO" id="GO:0020037">
    <property type="term" value="F:heme binding"/>
    <property type="evidence" value="ECO:0007669"/>
    <property type="project" value="InterPro"/>
</dbReference>
<protein>
    <submittedName>
        <fullName evidence="14">Putative cytochrome P450</fullName>
    </submittedName>
</protein>
<dbReference type="EMBL" id="MU004186">
    <property type="protein sequence ID" value="KAF2497621.1"/>
    <property type="molecule type" value="Genomic_DNA"/>
</dbReference>
<evidence type="ECO:0000256" key="2">
    <source>
        <dbReference type="ARBA" id="ARBA00004167"/>
    </source>
</evidence>
<gene>
    <name evidence="14" type="ORF">BU16DRAFT_506120</name>
</gene>